<accession>A0A8H3LDP5</accession>
<evidence type="ECO:0000313" key="2">
    <source>
        <dbReference type="Proteomes" id="UP000615446"/>
    </source>
</evidence>
<evidence type="ECO:0000313" key="1">
    <source>
        <dbReference type="EMBL" id="GES86603.1"/>
    </source>
</evidence>
<name>A0A8H3LDP5_9GLOM</name>
<reference evidence="1" key="1">
    <citation type="submission" date="2019-10" db="EMBL/GenBank/DDBJ databases">
        <title>Conservation and host-specific expression of non-tandemly repeated heterogenous ribosome RNA gene in arbuscular mycorrhizal fungi.</title>
        <authorList>
            <person name="Maeda T."/>
            <person name="Kobayashi Y."/>
            <person name="Nakagawa T."/>
            <person name="Ezawa T."/>
            <person name="Yamaguchi K."/>
            <person name="Bino T."/>
            <person name="Nishimoto Y."/>
            <person name="Shigenobu S."/>
            <person name="Kawaguchi M."/>
        </authorList>
    </citation>
    <scope>NUCLEOTIDE SEQUENCE</scope>
    <source>
        <strain evidence="1">HR1</strain>
    </source>
</reference>
<proteinExistence type="predicted"/>
<dbReference type="EMBL" id="BLAL01000160">
    <property type="protein sequence ID" value="GES86603.1"/>
    <property type="molecule type" value="Genomic_DNA"/>
</dbReference>
<protein>
    <submittedName>
        <fullName evidence="1">Uncharacterized protein</fullName>
    </submittedName>
</protein>
<organism evidence="1 2">
    <name type="scientific">Rhizophagus clarus</name>
    <dbReference type="NCBI Taxonomy" id="94130"/>
    <lineage>
        <taxon>Eukaryota</taxon>
        <taxon>Fungi</taxon>
        <taxon>Fungi incertae sedis</taxon>
        <taxon>Mucoromycota</taxon>
        <taxon>Glomeromycotina</taxon>
        <taxon>Glomeromycetes</taxon>
        <taxon>Glomerales</taxon>
        <taxon>Glomeraceae</taxon>
        <taxon>Rhizophagus</taxon>
    </lineage>
</organism>
<comment type="caution">
    <text evidence="1">The sequence shown here is derived from an EMBL/GenBank/DDBJ whole genome shotgun (WGS) entry which is preliminary data.</text>
</comment>
<dbReference type="Proteomes" id="UP000615446">
    <property type="component" value="Unassembled WGS sequence"/>
</dbReference>
<sequence length="79" mass="8514">MFHNQLHDYHNHMIPMPIYPAKGIGIKTLAKGASSLSSSTLSSFVSLSGWASSENFGSGISPNLTFDQSPCSFFTINGF</sequence>
<dbReference type="AlphaFoldDB" id="A0A8H3LDP5"/>
<gene>
    <name evidence="1" type="ORF">RCL2_001365600</name>
</gene>